<dbReference type="RefSeq" id="WP_168052472.1">
    <property type="nucleotide sequence ID" value="NZ_JAAOZT010000002.1"/>
</dbReference>
<comment type="caution">
    <text evidence="1">The sequence shown here is derived from an EMBL/GenBank/DDBJ whole genome shotgun (WGS) entry which is preliminary data.</text>
</comment>
<dbReference type="AlphaFoldDB" id="A0A840RNE5"/>
<evidence type="ECO:0000313" key="2">
    <source>
        <dbReference type="Proteomes" id="UP000571084"/>
    </source>
</evidence>
<proteinExistence type="predicted"/>
<gene>
    <name evidence="1" type="ORF">HNR39_000278</name>
</gene>
<accession>A0A840RNE5</accession>
<dbReference type="Proteomes" id="UP000571084">
    <property type="component" value="Unassembled WGS sequence"/>
</dbReference>
<sequence length="163" mass="18330">MKASHSRNWKRVQPTSLRHALELCKEYARERRNVSIEGIAVRMGVTDHWTIYKWIQNGRIPANMVHPYEMACGINFVTRFMAASDNKLLIEIPTGRALVDADVVELHNGFGFALQLLTDFYSGKADAGATTDALMTHLNQVAFHHANVIKHAAPEFQFDGPVI</sequence>
<protein>
    <submittedName>
        <fullName evidence="1">Uncharacterized protein</fullName>
    </submittedName>
</protein>
<reference evidence="1 2" key="1">
    <citation type="submission" date="2020-08" db="EMBL/GenBank/DDBJ databases">
        <title>Genomic Encyclopedia of Type Strains, Phase IV (KMG-IV): sequencing the most valuable type-strain genomes for metagenomic binning, comparative biology and taxonomic classification.</title>
        <authorList>
            <person name="Goeker M."/>
        </authorList>
    </citation>
    <scope>NUCLEOTIDE SEQUENCE [LARGE SCALE GENOMIC DNA]</scope>
    <source>
        <strain evidence="1 2">DSM 23240</strain>
    </source>
</reference>
<organism evidence="1 2">
    <name type="scientific">Glaciimonas immobilis</name>
    <dbReference type="NCBI Taxonomy" id="728004"/>
    <lineage>
        <taxon>Bacteria</taxon>
        <taxon>Pseudomonadati</taxon>
        <taxon>Pseudomonadota</taxon>
        <taxon>Betaproteobacteria</taxon>
        <taxon>Burkholderiales</taxon>
        <taxon>Oxalobacteraceae</taxon>
        <taxon>Glaciimonas</taxon>
    </lineage>
</organism>
<name>A0A840RNE5_9BURK</name>
<dbReference type="EMBL" id="JACHHQ010000001">
    <property type="protein sequence ID" value="MBB5198468.1"/>
    <property type="molecule type" value="Genomic_DNA"/>
</dbReference>
<keyword evidence="2" id="KW-1185">Reference proteome</keyword>
<evidence type="ECO:0000313" key="1">
    <source>
        <dbReference type="EMBL" id="MBB5198468.1"/>
    </source>
</evidence>